<sequence length="154" mass="17962">MDVDESTNVLDEVENLFKKLEALPENLKRAAFSKIQEKLPLEDQLRKYCNIKEHLEECRRNSDVHSLNTRYKYHLRVPVANLVKYQERVYCTSIKLFSALFTGAITVITVKDTSINGRRKRPGRKRKIQVFGSEGDENKQTETPWFSENIETGK</sequence>
<reference evidence="3" key="1">
    <citation type="submission" date="2020-01" db="EMBL/GenBank/DDBJ databases">
        <title>Draft genome sequence of the Termite Coptotermes fromosanus.</title>
        <authorList>
            <person name="Itakura S."/>
            <person name="Yosikawa Y."/>
            <person name="Umezawa K."/>
        </authorList>
    </citation>
    <scope>NUCLEOTIDE SEQUENCE [LARGE SCALE GENOMIC DNA]</scope>
</reference>
<proteinExistence type="predicted"/>
<accession>A0A6L2PUS5</accession>
<name>A0A6L2PUS5_COPFO</name>
<evidence type="ECO:0000313" key="2">
    <source>
        <dbReference type="EMBL" id="GFG33557.1"/>
    </source>
</evidence>
<comment type="caution">
    <text evidence="2">The sequence shown here is derived from an EMBL/GenBank/DDBJ whole genome shotgun (WGS) entry which is preliminary data.</text>
</comment>
<evidence type="ECO:0000256" key="1">
    <source>
        <dbReference type="SAM" id="MobiDB-lite"/>
    </source>
</evidence>
<dbReference type="AlphaFoldDB" id="A0A6L2PUS5"/>
<evidence type="ECO:0000313" key="3">
    <source>
        <dbReference type="Proteomes" id="UP000502823"/>
    </source>
</evidence>
<protein>
    <submittedName>
        <fullName evidence="2">Uncharacterized protein</fullName>
    </submittedName>
</protein>
<gene>
    <name evidence="2" type="ORF">Cfor_03454</name>
</gene>
<keyword evidence="3" id="KW-1185">Reference proteome</keyword>
<dbReference type="Proteomes" id="UP000502823">
    <property type="component" value="Unassembled WGS sequence"/>
</dbReference>
<feature type="compositionally biased region" description="Polar residues" evidence="1">
    <location>
        <begin position="141"/>
        <end position="154"/>
    </location>
</feature>
<feature type="region of interest" description="Disordered" evidence="1">
    <location>
        <begin position="130"/>
        <end position="154"/>
    </location>
</feature>
<dbReference type="EMBL" id="BLKM01000436">
    <property type="protein sequence ID" value="GFG33557.1"/>
    <property type="molecule type" value="Genomic_DNA"/>
</dbReference>
<organism evidence="2 3">
    <name type="scientific">Coptotermes formosanus</name>
    <name type="common">Formosan subterranean termite</name>
    <dbReference type="NCBI Taxonomy" id="36987"/>
    <lineage>
        <taxon>Eukaryota</taxon>
        <taxon>Metazoa</taxon>
        <taxon>Ecdysozoa</taxon>
        <taxon>Arthropoda</taxon>
        <taxon>Hexapoda</taxon>
        <taxon>Insecta</taxon>
        <taxon>Pterygota</taxon>
        <taxon>Neoptera</taxon>
        <taxon>Polyneoptera</taxon>
        <taxon>Dictyoptera</taxon>
        <taxon>Blattodea</taxon>
        <taxon>Blattoidea</taxon>
        <taxon>Termitoidae</taxon>
        <taxon>Rhinotermitidae</taxon>
        <taxon>Coptotermes</taxon>
    </lineage>
</organism>
<dbReference type="InParanoid" id="A0A6L2PUS5"/>